<name>A0A540WEM3_9ACTN</name>
<evidence type="ECO:0000256" key="1">
    <source>
        <dbReference type="ARBA" id="ARBA00003818"/>
    </source>
</evidence>
<gene>
    <name evidence="8" type="ORF">E6W39_14660</name>
</gene>
<proteinExistence type="predicted"/>
<evidence type="ECO:0000313" key="8">
    <source>
        <dbReference type="EMBL" id="TQF07347.1"/>
    </source>
</evidence>
<dbReference type="Gene3D" id="3.40.630.30">
    <property type="match status" value="1"/>
</dbReference>
<reference evidence="8 9" key="1">
    <citation type="submission" date="2019-06" db="EMBL/GenBank/DDBJ databases">
        <title>Description of Kitasatospora acidophila sp. nov. isolated from pine grove soil, and reclassification of Streptomyces novaecaesareae to Kitasatospora novaeceasareae comb. nov.</title>
        <authorList>
            <person name="Kim M.J."/>
        </authorList>
    </citation>
    <scope>NUCLEOTIDE SEQUENCE [LARGE SCALE GENOMIC DNA]</scope>
    <source>
        <strain evidence="8 9">MMS16-CNU292</strain>
    </source>
</reference>
<dbReference type="AlphaFoldDB" id="A0A540WEM3"/>
<keyword evidence="8" id="KW-0808">Transferase</keyword>
<feature type="compositionally biased region" description="Low complexity" evidence="6">
    <location>
        <begin position="25"/>
        <end position="70"/>
    </location>
</feature>
<dbReference type="Pfam" id="PF13523">
    <property type="entry name" value="Acetyltransf_8"/>
    <property type="match status" value="1"/>
</dbReference>
<dbReference type="InterPro" id="IPR016181">
    <property type="entry name" value="Acyl_CoA_acyltransferase"/>
</dbReference>
<dbReference type="InterPro" id="IPR000182">
    <property type="entry name" value="GNAT_dom"/>
</dbReference>
<dbReference type="SUPFAM" id="SSF55729">
    <property type="entry name" value="Acyl-CoA N-acyltransferases (Nat)"/>
    <property type="match status" value="1"/>
</dbReference>
<feature type="compositionally biased region" description="Gly residues" evidence="6">
    <location>
        <begin position="1"/>
        <end position="12"/>
    </location>
</feature>
<dbReference type="GO" id="GO:0019290">
    <property type="term" value="P:siderophore biosynthetic process"/>
    <property type="evidence" value="ECO:0007669"/>
    <property type="project" value="InterPro"/>
</dbReference>
<dbReference type="SMART" id="SM01006">
    <property type="entry name" value="AlcB"/>
    <property type="match status" value="1"/>
</dbReference>
<dbReference type="PANTHER" id="PTHR31438:SF1">
    <property type="entry name" value="LYSINE N-ACYLTRANSFERASE C17G9.06C-RELATED"/>
    <property type="match status" value="1"/>
</dbReference>
<evidence type="ECO:0000256" key="5">
    <source>
        <dbReference type="ARBA" id="ARBA00031122"/>
    </source>
</evidence>
<feature type="compositionally biased region" description="Basic residues" evidence="6">
    <location>
        <begin position="71"/>
        <end position="86"/>
    </location>
</feature>
<dbReference type="InterPro" id="IPR019432">
    <property type="entry name" value="Acyltransferase_MbtK/IucB-like"/>
</dbReference>
<comment type="pathway">
    <text evidence="2">Siderophore biosynthesis; mycobactin biosynthesis.</text>
</comment>
<keyword evidence="4" id="KW-0046">Antibiotic resistance</keyword>
<evidence type="ECO:0000256" key="2">
    <source>
        <dbReference type="ARBA" id="ARBA00005102"/>
    </source>
</evidence>
<dbReference type="GO" id="GO:0016410">
    <property type="term" value="F:N-acyltransferase activity"/>
    <property type="evidence" value="ECO:0007669"/>
    <property type="project" value="TreeGrafter"/>
</dbReference>
<dbReference type="Proteomes" id="UP000319103">
    <property type="component" value="Unassembled WGS sequence"/>
</dbReference>
<feature type="compositionally biased region" description="Low complexity" evidence="6">
    <location>
        <begin position="134"/>
        <end position="159"/>
    </location>
</feature>
<feature type="domain" description="N-acetyltransferase" evidence="7">
    <location>
        <begin position="186"/>
        <end position="347"/>
    </location>
</feature>
<feature type="region of interest" description="Disordered" evidence="6">
    <location>
        <begin position="1"/>
        <end position="178"/>
    </location>
</feature>
<comment type="function">
    <text evidence="1">Acyltransferase required for the direct transfer of medium- to long-chain fatty acyl moieties from a carrier protein (MbtL) on to the epsilon-amino group of lysine residue in the mycobactin core.</text>
</comment>
<keyword evidence="9" id="KW-1185">Reference proteome</keyword>
<dbReference type="GO" id="GO:0046677">
    <property type="term" value="P:response to antibiotic"/>
    <property type="evidence" value="ECO:0007669"/>
    <property type="project" value="UniProtKB-KW"/>
</dbReference>
<evidence type="ECO:0000256" key="3">
    <source>
        <dbReference type="ARBA" id="ARBA00020586"/>
    </source>
</evidence>
<evidence type="ECO:0000259" key="7">
    <source>
        <dbReference type="PROSITE" id="PS51186"/>
    </source>
</evidence>
<accession>A0A540WEM3</accession>
<dbReference type="EMBL" id="VIGB01000003">
    <property type="protein sequence ID" value="TQF07347.1"/>
    <property type="molecule type" value="Genomic_DNA"/>
</dbReference>
<evidence type="ECO:0000256" key="6">
    <source>
        <dbReference type="SAM" id="MobiDB-lite"/>
    </source>
</evidence>
<dbReference type="UniPathway" id="UPA00011"/>
<evidence type="ECO:0000313" key="9">
    <source>
        <dbReference type="Proteomes" id="UP000319103"/>
    </source>
</evidence>
<sequence>MVPALPGGGGAAGALARRAGRDRTGGAPAEQPGAAGRGRLAVRRPVPGQPGLLLPGLARRPAGAAAARPRQGQRHLRGRPGGRRAVRLLPGDQSRLRPDRRVRLAAAGRRGGAAGRAAPLPGLPGGRRHRVRPARPAAGSPAAAGQGQSADPAARTGRAGRTGGHPVGLRRHRQPAGRRVTAMGEFRLRPVEEGDLPLITSWMNDPAVAAFWELAGPPEVTERHLRPQLAPGGPSRPYLGLLDGEPISYWEVYQAARDRLADHYPAGPDDLGVHLLLGPPSARGRGLGAVLIDAVAGELLRVCARVVAEPDVRNTASVRSFERAGFRRAGELQLPEKRAVLMIRERTRTEPGR</sequence>
<protein>
    <recommendedName>
        <fullName evidence="3">Lysine N-acyltransferase MbtK</fullName>
    </recommendedName>
    <alternativeName>
        <fullName evidence="5">Mycobactin synthase protein K</fullName>
    </alternativeName>
</protein>
<dbReference type="PROSITE" id="PS51186">
    <property type="entry name" value="GNAT"/>
    <property type="match status" value="1"/>
</dbReference>
<dbReference type="PANTHER" id="PTHR31438">
    <property type="entry name" value="LYSINE N-ACYLTRANSFERASE C17G9.06C-RELATED"/>
    <property type="match status" value="1"/>
</dbReference>
<comment type="caution">
    <text evidence="8">The sequence shown here is derived from an EMBL/GenBank/DDBJ whole genome shotgun (WGS) entry which is preliminary data.</text>
</comment>
<organism evidence="8 9">
    <name type="scientific">Kitasatospora acidiphila</name>
    <dbReference type="NCBI Taxonomy" id="2567942"/>
    <lineage>
        <taxon>Bacteria</taxon>
        <taxon>Bacillati</taxon>
        <taxon>Actinomycetota</taxon>
        <taxon>Actinomycetes</taxon>
        <taxon>Kitasatosporales</taxon>
        <taxon>Streptomycetaceae</taxon>
        <taxon>Kitasatospora</taxon>
    </lineage>
</organism>
<dbReference type="OrthoDB" id="9087497at2"/>
<evidence type="ECO:0000256" key="4">
    <source>
        <dbReference type="ARBA" id="ARBA00023251"/>
    </source>
</evidence>